<gene>
    <name evidence="1" type="ORF">SINV_07145</name>
</gene>
<dbReference type="EMBL" id="GL767435">
    <property type="protein sequence ID" value="EFZ13729.1"/>
    <property type="molecule type" value="Genomic_DNA"/>
</dbReference>
<proteinExistence type="predicted"/>
<feature type="non-terminal residue" evidence="1">
    <location>
        <position position="137"/>
    </location>
</feature>
<reference evidence="1" key="1">
    <citation type="journal article" date="2011" name="Proc. Natl. Acad. Sci. U.S.A.">
        <title>The genome of the fire ant Solenopsis invicta.</title>
        <authorList>
            <person name="Wurm Y."/>
            <person name="Wang J."/>
            <person name="Riba-Grognuz O."/>
            <person name="Corona M."/>
            <person name="Nygaard S."/>
            <person name="Hunt B.G."/>
            <person name="Ingram K.K."/>
            <person name="Falquet L."/>
            <person name="Nipitwattanaphon M."/>
            <person name="Gotzek D."/>
            <person name="Dijkstra M.B."/>
            <person name="Oettler J."/>
            <person name="Comtesse F."/>
            <person name="Shih C.J."/>
            <person name="Wu W.J."/>
            <person name="Yang C.C."/>
            <person name="Thomas J."/>
            <person name="Beaudoing E."/>
            <person name="Pradervand S."/>
            <person name="Flegel V."/>
            <person name="Cook E.D."/>
            <person name="Fabbretti R."/>
            <person name="Stockinger H."/>
            <person name="Long L."/>
            <person name="Farmerie W.G."/>
            <person name="Oakey J."/>
            <person name="Boomsma J.J."/>
            <person name="Pamilo P."/>
            <person name="Yi S.V."/>
            <person name="Heinze J."/>
            <person name="Goodisman M.A."/>
            <person name="Farinelli L."/>
            <person name="Harshman K."/>
            <person name="Hulo N."/>
            <person name="Cerutti L."/>
            <person name="Xenarios I."/>
            <person name="Shoemaker D."/>
            <person name="Keller L."/>
        </authorList>
    </citation>
    <scope>NUCLEOTIDE SEQUENCE [LARGE SCALE GENOMIC DNA]</scope>
</reference>
<organism>
    <name type="scientific">Solenopsis invicta</name>
    <name type="common">Red imported fire ant</name>
    <name type="synonym">Solenopsis wagneri</name>
    <dbReference type="NCBI Taxonomy" id="13686"/>
    <lineage>
        <taxon>Eukaryota</taxon>
        <taxon>Metazoa</taxon>
        <taxon>Ecdysozoa</taxon>
        <taxon>Arthropoda</taxon>
        <taxon>Hexapoda</taxon>
        <taxon>Insecta</taxon>
        <taxon>Pterygota</taxon>
        <taxon>Neoptera</taxon>
        <taxon>Endopterygota</taxon>
        <taxon>Hymenoptera</taxon>
        <taxon>Apocrita</taxon>
        <taxon>Aculeata</taxon>
        <taxon>Formicoidea</taxon>
        <taxon>Formicidae</taxon>
        <taxon>Myrmicinae</taxon>
        <taxon>Solenopsis</taxon>
    </lineage>
</organism>
<dbReference type="AlphaFoldDB" id="E9J0C6"/>
<evidence type="ECO:0000313" key="1">
    <source>
        <dbReference type="EMBL" id="EFZ13729.1"/>
    </source>
</evidence>
<name>E9J0C6_SOLIN</name>
<sequence length="137" mass="16324">MVREEMQRKKLRGRAGLRAWSYEKKLGEGGGGELARLCLEEMRDKAKVGKVMGKWEEEKRDFYEKSWSLIEIEKMREKGELREEKIVARESRWQEEERWEKIRGSRFNIWYGRVKGRVARVPKEGMEKAKMAKSGEV</sequence>
<dbReference type="OMA" id="HREERWN"/>
<protein>
    <submittedName>
        <fullName evidence="1">Uncharacterized protein</fullName>
    </submittedName>
</protein>
<dbReference type="HOGENOM" id="CLU_105283_0_0_1"/>
<accession>E9J0C6</accession>